<evidence type="ECO:0000313" key="3">
    <source>
        <dbReference type="Proteomes" id="UP001497527"/>
    </source>
</evidence>
<evidence type="ECO:0000313" key="2">
    <source>
        <dbReference type="EMBL" id="CAL2102374.1"/>
    </source>
</evidence>
<feature type="transmembrane region" description="Helical" evidence="1">
    <location>
        <begin position="121"/>
        <end position="141"/>
    </location>
</feature>
<gene>
    <name evidence="2" type="ORF">T190423A01A_20125</name>
</gene>
<evidence type="ECO:0000256" key="1">
    <source>
        <dbReference type="SAM" id="Phobius"/>
    </source>
</evidence>
<proteinExistence type="predicted"/>
<keyword evidence="1" id="KW-0472">Membrane</keyword>
<dbReference type="EMBL" id="CAXJIO010000011">
    <property type="protein sequence ID" value="CAL2102374.1"/>
    <property type="molecule type" value="Genomic_DNA"/>
</dbReference>
<feature type="transmembrane region" description="Helical" evidence="1">
    <location>
        <begin position="153"/>
        <end position="179"/>
    </location>
</feature>
<dbReference type="RefSeq" id="WP_348715593.1">
    <property type="nucleotide sequence ID" value="NZ_CAXJIO010000011.1"/>
</dbReference>
<name>A0ABM9P9W0_9FLAO</name>
<keyword evidence="1" id="KW-0812">Transmembrane</keyword>
<sequence length="221" mass="26235">MELTKEQIKRIDAFLEGIGVEYIDIRLEMVDHIASEIEEKVDDVDAFFDNQRFQTPFIKYMLSQKLRLFKNYKKQVKRSFWFNIIKIIIDVFKEGIAPLNALFISLFMVMIFFVGKLNLAFVTNAAFVAFFVSYCYMTFLFHKLRKKFGNIRLLQAYAVILTCTYLISLYIPTLIFPFFDGQDYTIFNLYKLAAMLSVNFLVYKSYMSRKNTIETYCRTFI</sequence>
<keyword evidence="3" id="KW-1185">Reference proteome</keyword>
<feature type="transmembrane region" description="Helical" evidence="1">
    <location>
        <begin position="185"/>
        <end position="203"/>
    </location>
</feature>
<dbReference type="Proteomes" id="UP001497527">
    <property type="component" value="Unassembled WGS sequence"/>
</dbReference>
<accession>A0ABM9P9W0</accession>
<comment type="caution">
    <text evidence="2">The sequence shown here is derived from an EMBL/GenBank/DDBJ whole genome shotgun (WGS) entry which is preliminary data.</text>
</comment>
<keyword evidence="1" id="KW-1133">Transmembrane helix</keyword>
<feature type="transmembrane region" description="Helical" evidence="1">
    <location>
        <begin position="96"/>
        <end position="115"/>
    </location>
</feature>
<reference evidence="2 3" key="1">
    <citation type="submission" date="2024-05" db="EMBL/GenBank/DDBJ databases">
        <authorList>
            <person name="Duchaud E."/>
        </authorList>
    </citation>
    <scope>NUCLEOTIDE SEQUENCE [LARGE SCALE GENOMIC DNA]</scope>
    <source>
        <strain evidence="2">Ena-SAMPLE-TAB-13-05-2024-13:56:06:370-140308</strain>
    </source>
</reference>
<protein>
    <submittedName>
        <fullName evidence="2">Uncharacterized protein</fullName>
    </submittedName>
</protein>
<organism evidence="2 3">
    <name type="scientific">Tenacibaculum polynesiense</name>
    <dbReference type="NCBI Taxonomy" id="3137857"/>
    <lineage>
        <taxon>Bacteria</taxon>
        <taxon>Pseudomonadati</taxon>
        <taxon>Bacteroidota</taxon>
        <taxon>Flavobacteriia</taxon>
        <taxon>Flavobacteriales</taxon>
        <taxon>Flavobacteriaceae</taxon>
        <taxon>Tenacibaculum</taxon>
    </lineage>
</organism>